<dbReference type="Gene3D" id="3.30.420.10">
    <property type="entry name" value="Ribonuclease H-like superfamily/Ribonuclease H"/>
    <property type="match status" value="1"/>
</dbReference>
<accession>A0A8K0D0H5</accession>
<comment type="caution">
    <text evidence="1">The sequence shown here is derived from an EMBL/GenBank/DDBJ whole genome shotgun (WGS) entry which is preliminary data.</text>
</comment>
<dbReference type="Proteomes" id="UP000801492">
    <property type="component" value="Unassembled WGS sequence"/>
</dbReference>
<dbReference type="PANTHER" id="PTHR33173:SF2">
    <property type="entry name" value="MYND-TYPE DOMAIN-CONTAINING PROTEIN"/>
    <property type="match status" value="1"/>
</dbReference>
<sequence length="473" mass="54239">MLINKILKARAKTEDTSPEIKTSSGILKLLCGTAINNSNNKNPSANRYDKSLKLFCSSLFLLCGRLVYQTIRKNLPNSIPSISIIQRSLRSNDRILEGEIRLPQLKDFLLKRGYPLKVWISEDQTRIVSSREYDSVNNRIVGFTTPYDENGCPLKNSFIATSATEIQKYFKNETVANNLYAIVAQSLAPNSPSFTLCVFGSNNKFTHDVILKRWNYIENEAKKLDIVVEGFSSDGDSRILKAMKMKSVMPCAKDDKLFECFQANYECNRTITIHISTKLRNRLLSPSIILPMEECCYWECLVRFFKTHYKHGAELQYIRIPKQERINAAHKLSAGVTVTRVLDDNRRDIDSRILSRKDILTRKDINNIKQCFKIDVVNGIKKSKESVVGDTDKLETRGRKCKLSNLQKRNIIKQVEEEDPPTQKTLAFKNNDSVPAHRAKETLLFLREQNVSFIELEQWLPSSPDCTPCDYFL</sequence>
<reference evidence="1" key="1">
    <citation type="submission" date="2019-08" db="EMBL/GenBank/DDBJ databases">
        <title>The genome of the North American firefly Photinus pyralis.</title>
        <authorList>
            <consortium name="Photinus pyralis genome working group"/>
            <person name="Fallon T.R."/>
            <person name="Sander Lower S.E."/>
            <person name="Weng J.-K."/>
        </authorList>
    </citation>
    <scope>NUCLEOTIDE SEQUENCE</scope>
    <source>
        <strain evidence="1">TRF0915ILg1</strain>
        <tissue evidence="1">Whole body</tissue>
    </source>
</reference>
<proteinExistence type="predicted"/>
<dbReference type="PANTHER" id="PTHR33173">
    <property type="match status" value="1"/>
</dbReference>
<dbReference type="EMBL" id="VTPC01004460">
    <property type="protein sequence ID" value="KAF2897113.1"/>
    <property type="molecule type" value="Genomic_DNA"/>
</dbReference>
<dbReference type="GO" id="GO:0003676">
    <property type="term" value="F:nucleic acid binding"/>
    <property type="evidence" value="ECO:0007669"/>
    <property type="project" value="InterPro"/>
</dbReference>
<dbReference type="OrthoDB" id="6777088at2759"/>
<dbReference type="AlphaFoldDB" id="A0A8K0D0H5"/>
<evidence type="ECO:0000313" key="2">
    <source>
        <dbReference type="Proteomes" id="UP000801492"/>
    </source>
</evidence>
<dbReference type="InterPro" id="IPR036397">
    <property type="entry name" value="RNaseH_sf"/>
</dbReference>
<keyword evidence="2" id="KW-1185">Reference proteome</keyword>
<gene>
    <name evidence="1" type="ORF">ILUMI_09059</name>
</gene>
<evidence type="ECO:0000313" key="1">
    <source>
        <dbReference type="EMBL" id="KAF2897113.1"/>
    </source>
</evidence>
<organism evidence="1 2">
    <name type="scientific">Ignelater luminosus</name>
    <name type="common">Cucubano</name>
    <name type="synonym">Pyrophorus luminosus</name>
    <dbReference type="NCBI Taxonomy" id="2038154"/>
    <lineage>
        <taxon>Eukaryota</taxon>
        <taxon>Metazoa</taxon>
        <taxon>Ecdysozoa</taxon>
        <taxon>Arthropoda</taxon>
        <taxon>Hexapoda</taxon>
        <taxon>Insecta</taxon>
        <taxon>Pterygota</taxon>
        <taxon>Neoptera</taxon>
        <taxon>Endopterygota</taxon>
        <taxon>Coleoptera</taxon>
        <taxon>Polyphaga</taxon>
        <taxon>Elateriformia</taxon>
        <taxon>Elateroidea</taxon>
        <taxon>Elateridae</taxon>
        <taxon>Agrypninae</taxon>
        <taxon>Pyrophorini</taxon>
        <taxon>Ignelater</taxon>
    </lineage>
</organism>
<name>A0A8K0D0H5_IGNLU</name>
<protein>
    <submittedName>
        <fullName evidence="1">Uncharacterized protein</fullName>
    </submittedName>
</protein>